<proteinExistence type="predicted"/>
<feature type="compositionally biased region" description="Polar residues" evidence="1">
    <location>
        <begin position="1"/>
        <end position="12"/>
    </location>
</feature>
<dbReference type="Ensembl" id="ENSCSAVT00000016164.1">
    <property type="protein sequence ID" value="ENSCSAVP00000015984.1"/>
    <property type="gene ID" value="ENSCSAVG00000009409.1"/>
</dbReference>
<dbReference type="AlphaFoldDB" id="H2ZEG8"/>
<name>H2ZEG8_CIOSA</name>
<reference evidence="3" key="1">
    <citation type="submission" date="2003-08" db="EMBL/GenBank/DDBJ databases">
        <authorList>
            <person name="Birren B."/>
            <person name="Nusbaum C."/>
            <person name="Abebe A."/>
            <person name="Abouelleil A."/>
            <person name="Adekoya E."/>
            <person name="Ait-zahra M."/>
            <person name="Allen N."/>
            <person name="Allen T."/>
            <person name="An P."/>
            <person name="Anderson M."/>
            <person name="Anderson S."/>
            <person name="Arachchi H."/>
            <person name="Armbruster J."/>
            <person name="Bachantsang P."/>
            <person name="Baldwin J."/>
            <person name="Barry A."/>
            <person name="Bayul T."/>
            <person name="Blitshsteyn B."/>
            <person name="Bloom T."/>
            <person name="Blye J."/>
            <person name="Boguslavskiy L."/>
            <person name="Borowsky M."/>
            <person name="Boukhgalter B."/>
            <person name="Brunache A."/>
            <person name="Butler J."/>
            <person name="Calixte N."/>
            <person name="Calvo S."/>
            <person name="Camarata J."/>
            <person name="Campo K."/>
            <person name="Chang J."/>
            <person name="Cheshatsang Y."/>
            <person name="Citroen M."/>
            <person name="Collymore A."/>
            <person name="Considine T."/>
            <person name="Cook A."/>
            <person name="Cooke P."/>
            <person name="Corum B."/>
            <person name="Cuomo C."/>
            <person name="David R."/>
            <person name="Dawoe T."/>
            <person name="Degray S."/>
            <person name="Dodge S."/>
            <person name="Dooley K."/>
            <person name="Dorje P."/>
            <person name="Dorjee K."/>
            <person name="Dorris L."/>
            <person name="Duffey N."/>
            <person name="Dupes A."/>
            <person name="Elkins T."/>
            <person name="Engels R."/>
            <person name="Erickson J."/>
            <person name="Farina A."/>
            <person name="Faro S."/>
            <person name="Ferreira P."/>
            <person name="Fischer H."/>
            <person name="Fitzgerald M."/>
            <person name="Foley K."/>
            <person name="Gage D."/>
            <person name="Galagan J."/>
            <person name="Gearin G."/>
            <person name="Gnerre S."/>
            <person name="Gnirke A."/>
            <person name="Goyette A."/>
            <person name="Graham J."/>
            <person name="Grandbois E."/>
            <person name="Gyaltsen K."/>
            <person name="Hafez N."/>
            <person name="Hagopian D."/>
            <person name="Hagos B."/>
            <person name="Hall J."/>
            <person name="Hatcher B."/>
            <person name="Heller A."/>
            <person name="Higgins H."/>
            <person name="Honan T."/>
            <person name="Horn A."/>
            <person name="Houde N."/>
            <person name="Hughes L."/>
            <person name="Hulme W."/>
            <person name="Husby E."/>
            <person name="Iliev I."/>
            <person name="Jaffe D."/>
            <person name="Jones C."/>
            <person name="Kamal M."/>
            <person name="Kamat A."/>
            <person name="Kamvysselis M."/>
            <person name="Karlsson E."/>
            <person name="Kells C."/>
            <person name="Kieu A."/>
            <person name="Kisner P."/>
            <person name="Kodira C."/>
            <person name="Kulbokas E."/>
            <person name="Labutti K."/>
            <person name="Lama D."/>
            <person name="Landers T."/>
            <person name="Leger J."/>
            <person name="Levine S."/>
            <person name="Lewis D."/>
            <person name="Lewis T."/>
            <person name="Lindblad-toh K."/>
            <person name="Liu X."/>
            <person name="Lokyitsang T."/>
            <person name="Lokyitsang Y."/>
            <person name="Lucien O."/>
            <person name="Lui A."/>
            <person name="Ma L.J."/>
            <person name="Mabbitt R."/>
            <person name="Macdonald J."/>
            <person name="Maclean C."/>
            <person name="Major J."/>
            <person name="Manning J."/>
            <person name="Marabella R."/>
            <person name="Maru K."/>
            <person name="Matthews C."/>
            <person name="Mauceli E."/>
            <person name="Mccarthy M."/>
            <person name="Mcdonough S."/>
            <person name="Mcghee T."/>
            <person name="Meldrim J."/>
            <person name="Meneus L."/>
            <person name="Mesirov J."/>
            <person name="Mihalev A."/>
            <person name="Mihova T."/>
            <person name="Mikkelsen T."/>
            <person name="Mlenga V."/>
            <person name="Moru K."/>
            <person name="Mozes J."/>
            <person name="Mulrain L."/>
            <person name="Munson G."/>
            <person name="Naylor J."/>
            <person name="Newes C."/>
            <person name="Nguyen C."/>
            <person name="Nguyen N."/>
            <person name="Nguyen T."/>
            <person name="Nicol R."/>
            <person name="Nielsen C."/>
            <person name="Nizzari M."/>
            <person name="Norbu C."/>
            <person name="Norbu N."/>
            <person name="O'donnell P."/>
            <person name="Okoawo O."/>
            <person name="O'leary S."/>
            <person name="Omotosho B."/>
            <person name="O'neill K."/>
            <person name="Osman S."/>
            <person name="Parker S."/>
            <person name="Perrin D."/>
            <person name="Phunkhang P."/>
            <person name="Piqani B."/>
            <person name="Purcell S."/>
            <person name="Rachupka T."/>
            <person name="Ramasamy U."/>
            <person name="Rameau R."/>
            <person name="Ray V."/>
            <person name="Raymond C."/>
            <person name="Retta R."/>
            <person name="Richardson S."/>
            <person name="Rise C."/>
            <person name="Rodriguez J."/>
            <person name="Rogers J."/>
            <person name="Rogov P."/>
            <person name="Rutman M."/>
            <person name="Schupbach R."/>
            <person name="Seaman C."/>
            <person name="Settipalli S."/>
            <person name="Sharpe T."/>
            <person name="Sheridan J."/>
            <person name="Sherpa N."/>
            <person name="Shi J."/>
            <person name="Smirnov S."/>
            <person name="Smith C."/>
            <person name="Sougnez C."/>
            <person name="Spencer B."/>
            <person name="Stalker J."/>
            <person name="Stange-thomann N."/>
            <person name="Stavropoulos S."/>
            <person name="Stetson K."/>
            <person name="Stone C."/>
            <person name="Stone S."/>
            <person name="Stubbs M."/>
            <person name="Talamas J."/>
            <person name="Tchuinga P."/>
            <person name="Tenzing P."/>
            <person name="Tesfaye S."/>
            <person name="Theodore J."/>
            <person name="Thoulutsang Y."/>
            <person name="Topham K."/>
            <person name="Towey S."/>
            <person name="Tsamla T."/>
            <person name="Tsomo N."/>
            <person name="Vallee D."/>
            <person name="Vassiliev H."/>
            <person name="Venkataraman V."/>
            <person name="Vinson J."/>
            <person name="Vo A."/>
            <person name="Wade C."/>
            <person name="Wang S."/>
            <person name="Wangchuk T."/>
            <person name="Wangdi T."/>
            <person name="Whittaker C."/>
            <person name="Wilkinson J."/>
            <person name="Wu Y."/>
            <person name="Wyman D."/>
            <person name="Yadav S."/>
            <person name="Yang S."/>
            <person name="Yang X."/>
            <person name="Yeager S."/>
            <person name="Yee E."/>
            <person name="Young G."/>
            <person name="Zainoun J."/>
            <person name="Zembeck L."/>
            <person name="Zimmer A."/>
            <person name="Zody M."/>
            <person name="Lander E."/>
        </authorList>
    </citation>
    <scope>NUCLEOTIDE SEQUENCE [LARGE SCALE GENOMIC DNA]</scope>
</reference>
<accession>H2ZEG8</accession>
<organism evidence="2 3">
    <name type="scientific">Ciona savignyi</name>
    <name type="common">Pacific transparent sea squirt</name>
    <dbReference type="NCBI Taxonomy" id="51511"/>
    <lineage>
        <taxon>Eukaryota</taxon>
        <taxon>Metazoa</taxon>
        <taxon>Chordata</taxon>
        <taxon>Tunicata</taxon>
        <taxon>Ascidiacea</taxon>
        <taxon>Phlebobranchia</taxon>
        <taxon>Cionidae</taxon>
        <taxon>Ciona</taxon>
    </lineage>
</organism>
<sequence length="65" mass="7527">MSATFISGARTSSKWDKLDPVSMQQNRTDHWSKMKHRATNFSLKMPEATVITKQLPPDATRYRMN</sequence>
<dbReference type="Proteomes" id="UP000007875">
    <property type="component" value="Unassembled WGS sequence"/>
</dbReference>
<evidence type="ECO:0000313" key="2">
    <source>
        <dbReference type="Ensembl" id="ENSCSAVP00000015984.1"/>
    </source>
</evidence>
<reference evidence="2" key="3">
    <citation type="submission" date="2025-09" db="UniProtKB">
        <authorList>
            <consortium name="Ensembl"/>
        </authorList>
    </citation>
    <scope>IDENTIFICATION</scope>
</reference>
<reference evidence="2" key="2">
    <citation type="submission" date="2025-08" db="UniProtKB">
        <authorList>
            <consortium name="Ensembl"/>
        </authorList>
    </citation>
    <scope>IDENTIFICATION</scope>
</reference>
<keyword evidence="3" id="KW-1185">Reference proteome</keyword>
<feature type="region of interest" description="Disordered" evidence="1">
    <location>
        <begin position="1"/>
        <end position="32"/>
    </location>
</feature>
<protein>
    <submittedName>
        <fullName evidence="2">Uncharacterized protein</fullName>
    </submittedName>
</protein>
<dbReference type="HOGENOM" id="CLU_2855460_0_0_1"/>
<dbReference type="InParanoid" id="H2ZEG8"/>
<evidence type="ECO:0000313" key="3">
    <source>
        <dbReference type="Proteomes" id="UP000007875"/>
    </source>
</evidence>
<evidence type="ECO:0000256" key="1">
    <source>
        <dbReference type="SAM" id="MobiDB-lite"/>
    </source>
</evidence>